<proteinExistence type="predicted"/>
<keyword evidence="2" id="KW-1185">Reference proteome</keyword>
<reference evidence="1 2" key="1">
    <citation type="submission" date="2016-10" db="EMBL/GenBank/DDBJ databases">
        <authorList>
            <person name="de Groot N.N."/>
        </authorList>
    </citation>
    <scope>NUCLEOTIDE SEQUENCE [LARGE SCALE GENOMIC DNA]</scope>
    <source>
        <strain evidence="1 2">DSM 9179</strain>
    </source>
</reference>
<evidence type="ECO:0000313" key="2">
    <source>
        <dbReference type="Proteomes" id="UP000199701"/>
    </source>
</evidence>
<evidence type="ECO:0000313" key="1">
    <source>
        <dbReference type="EMBL" id="SEV86500.1"/>
    </source>
</evidence>
<name>A0A1I0MFE7_9FIRM</name>
<sequence length="54" mass="6127">MTGALRLKSRAEKNVAENIYSGKAMALKPMAEKAKAEKYMVEKLYRESYDNGEI</sequence>
<protein>
    <submittedName>
        <fullName evidence="1">Uncharacterized protein</fullName>
    </submittedName>
</protein>
<dbReference type="STRING" id="99656.SAMN05421659_101436"/>
<dbReference type="EMBL" id="FOJI01000001">
    <property type="protein sequence ID" value="SEV86500.1"/>
    <property type="molecule type" value="Genomic_DNA"/>
</dbReference>
<gene>
    <name evidence="1" type="ORF">SAMN05421659_101436</name>
</gene>
<organism evidence="1 2">
    <name type="scientific">[Clostridium] fimetarium</name>
    <dbReference type="NCBI Taxonomy" id="99656"/>
    <lineage>
        <taxon>Bacteria</taxon>
        <taxon>Bacillati</taxon>
        <taxon>Bacillota</taxon>
        <taxon>Clostridia</taxon>
        <taxon>Lachnospirales</taxon>
        <taxon>Lachnospiraceae</taxon>
    </lineage>
</organism>
<dbReference type="Proteomes" id="UP000199701">
    <property type="component" value="Unassembled WGS sequence"/>
</dbReference>
<accession>A0A1I0MFE7</accession>
<dbReference type="AlphaFoldDB" id="A0A1I0MFE7"/>